<sequence>RHLTSARHSLSSNRLQPRHRLDALYPCGAVTKCLCSDGIGVNRWRTDDRLDISRLVV</sequence>
<organism evidence="1 2">
    <name type="scientific">Trema orientale</name>
    <name type="common">Charcoal tree</name>
    <name type="synonym">Celtis orientalis</name>
    <dbReference type="NCBI Taxonomy" id="63057"/>
    <lineage>
        <taxon>Eukaryota</taxon>
        <taxon>Viridiplantae</taxon>
        <taxon>Streptophyta</taxon>
        <taxon>Embryophyta</taxon>
        <taxon>Tracheophyta</taxon>
        <taxon>Spermatophyta</taxon>
        <taxon>Magnoliopsida</taxon>
        <taxon>eudicotyledons</taxon>
        <taxon>Gunneridae</taxon>
        <taxon>Pentapetalae</taxon>
        <taxon>rosids</taxon>
        <taxon>fabids</taxon>
        <taxon>Rosales</taxon>
        <taxon>Cannabaceae</taxon>
        <taxon>Trema</taxon>
    </lineage>
</organism>
<keyword evidence="2" id="KW-1185">Reference proteome</keyword>
<dbReference type="InParanoid" id="A0A2P5BUF6"/>
<accession>A0A2P5BUF6</accession>
<gene>
    <name evidence="1" type="ORF">TorRG33x02_308470</name>
</gene>
<dbReference type="EMBL" id="JXTC01000459">
    <property type="protein sequence ID" value="PON52406.1"/>
    <property type="molecule type" value="Genomic_DNA"/>
</dbReference>
<dbReference type="Proteomes" id="UP000237000">
    <property type="component" value="Unassembled WGS sequence"/>
</dbReference>
<comment type="caution">
    <text evidence="1">The sequence shown here is derived from an EMBL/GenBank/DDBJ whole genome shotgun (WGS) entry which is preliminary data.</text>
</comment>
<reference evidence="2" key="1">
    <citation type="submission" date="2016-06" db="EMBL/GenBank/DDBJ databases">
        <title>Parallel loss of symbiosis genes in relatives of nitrogen-fixing non-legume Parasponia.</title>
        <authorList>
            <person name="Van Velzen R."/>
            <person name="Holmer R."/>
            <person name="Bu F."/>
            <person name="Rutten L."/>
            <person name="Van Zeijl A."/>
            <person name="Liu W."/>
            <person name="Santuari L."/>
            <person name="Cao Q."/>
            <person name="Sharma T."/>
            <person name="Shen D."/>
            <person name="Roswanjaya Y."/>
            <person name="Wardhani T."/>
            <person name="Kalhor M.S."/>
            <person name="Jansen J."/>
            <person name="Van den Hoogen J."/>
            <person name="Gungor B."/>
            <person name="Hartog M."/>
            <person name="Hontelez J."/>
            <person name="Verver J."/>
            <person name="Yang W.-C."/>
            <person name="Schijlen E."/>
            <person name="Repin R."/>
            <person name="Schilthuizen M."/>
            <person name="Schranz E."/>
            <person name="Heidstra R."/>
            <person name="Miyata K."/>
            <person name="Fedorova E."/>
            <person name="Kohlen W."/>
            <person name="Bisseling T."/>
            <person name="Smit S."/>
            <person name="Geurts R."/>
        </authorList>
    </citation>
    <scope>NUCLEOTIDE SEQUENCE [LARGE SCALE GENOMIC DNA]</scope>
    <source>
        <strain evidence="2">cv. RG33-2</strain>
    </source>
</reference>
<evidence type="ECO:0000313" key="2">
    <source>
        <dbReference type="Proteomes" id="UP000237000"/>
    </source>
</evidence>
<name>A0A2P5BUF6_TREOI</name>
<protein>
    <submittedName>
        <fullName evidence="1">Uncharacterized protein</fullName>
    </submittedName>
</protein>
<feature type="non-terminal residue" evidence="1">
    <location>
        <position position="1"/>
    </location>
</feature>
<dbReference type="AlphaFoldDB" id="A0A2P5BUF6"/>
<evidence type="ECO:0000313" key="1">
    <source>
        <dbReference type="EMBL" id="PON52406.1"/>
    </source>
</evidence>
<proteinExistence type="predicted"/>